<reference evidence="1" key="1">
    <citation type="submission" date="2021-01" db="EMBL/GenBank/DDBJ databases">
        <authorList>
            <consortium name="Genoscope - CEA"/>
            <person name="William W."/>
        </authorList>
    </citation>
    <scope>NUCLEOTIDE SEQUENCE</scope>
</reference>
<dbReference type="Proteomes" id="UP001295469">
    <property type="component" value="Chromosome A06"/>
</dbReference>
<dbReference type="EMBL" id="HG994360">
    <property type="protein sequence ID" value="CAF2085839.1"/>
    <property type="molecule type" value="Genomic_DNA"/>
</dbReference>
<accession>A0A816SP27</accession>
<evidence type="ECO:0000313" key="1">
    <source>
        <dbReference type="EMBL" id="CAF2085839.1"/>
    </source>
</evidence>
<sequence>MGVDKLLLGSHFSGCLCDLWSIVCCREKEREREREREFLLRKVELQEQKAMGLRKEQQLMWLQPWNLTKQRMEKATVIITS</sequence>
<proteinExistence type="predicted"/>
<protein>
    <submittedName>
        <fullName evidence="1">(rape) hypothetical protein</fullName>
    </submittedName>
</protein>
<gene>
    <name evidence="1" type="ORF">DARMORV10_A06P22150.1</name>
</gene>
<organism evidence="1">
    <name type="scientific">Brassica napus</name>
    <name type="common">Rape</name>
    <dbReference type="NCBI Taxonomy" id="3708"/>
    <lineage>
        <taxon>Eukaryota</taxon>
        <taxon>Viridiplantae</taxon>
        <taxon>Streptophyta</taxon>
        <taxon>Embryophyta</taxon>
        <taxon>Tracheophyta</taxon>
        <taxon>Spermatophyta</taxon>
        <taxon>Magnoliopsida</taxon>
        <taxon>eudicotyledons</taxon>
        <taxon>Gunneridae</taxon>
        <taxon>Pentapetalae</taxon>
        <taxon>rosids</taxon>
        <taxon>malvids</taxon>
        <taxon>Brassicales</taxon>
        <taxon>Brassicaceae</taxon>
        <taxon>Brassiceae</taxon>
        <taxon>Brassica</taxon>
    </lineage>
</organism>
<name>A0A816SP27_BRANA</name>
<dbReference type="AlphaFoldDB" id="A0A816SP27"/>